<dbReference type="InterPro" id="IPR043502">
    <property type="entry name" value="DNA/RNA_pol_sf"/>
</dbReference>
<evidence type="ECO:0000313" key="1">
    <source>
        <dbReference type="EMBL" id="KIO22427.1"/>
    </source>
</evidence>
<evidence type="ECO:0000313" key="2">
    <source>
        <dbReference type="Proteomes" id="UP000054248"/>
    </source>
</evidence>
<organism evidence="1 2">
    <name type="scientific">Tulasnella calospora MUT 4182</name>
    <dbReference type="NCBI Taxonomy" id="1051891"/>
    <lineage>
        <taxon>Eukaryota</taxon>
        <taxon>Fungi</taxon>
        <taxon>Dikarya</taxon>
        <taxon>Basidiomycota</taxon>
        <taxon>Agaricomycotina</taxon>
        <taxon>Agaricomycetes</taxon>
        <taxon>Cantharellales</taxon>
        <taxon>Tulasnellaceae</taxon>
        <taxon>Tulasnella</taxon>
    </lineage>
</organism>
<dbReference type="OrthoDB" id="6776860at2759"/>
<dbReference type="SUPFAM" id="SSF56672">
    <property type="entry name" value="DNA/RNA polymerases"/>
    <property type="match status" value="1"/>
</dbReference>
<dbReference type="Gene3D" id="3.10.10.10">
    <property type="entry name" value="HIV Type 1 Reverse Transcriptase, subunit A, domain 1"/>
    <property type="match status" value="1"/>
</dbReference>
<protein>
    <recommendedName>
        <fullName evidence="3">Reverse transcriptase domain-containing protein</fullName>
    </recommendedName>
</protein>
<accession>A0A0C3LM76</accession>
<reference evidence="2" key="2">
    <citation type="submission" date="2015-01" db="EMBL/GenBank/DDBJ databases">
        <title>Evolutionary Origins and Diversification of the Mycorrhizal Mutualists.</title>
        <authorList>
            <consortium name="DOE Joint Genome Institute"/>
            <consortium name="Mycorrhizal Genomics Consortium"/>
            <person name="Kohler A."/>
            <person name="Kuo A."/>
            <person name="Nagy L.G."/>
            <person name="Floudas D."/>
            <person name="Copeland A."/>
            <person name="Barry K.W."/>
            <person name="Cichocki N."/>
            <person name="Veneault-Fourrey C."/>
            <person name="LaButti K."/>
            <person name="Lindquist E.A."/>
            <person name="Lipzen A."/>
            <person name="Lundell T."/>
            <person name="Morin E."/>
            <person name="Murat C."/>
            <person name="Riley R."/>
            <person name="Ohm R."/>
            <person name="Sun H."/>
            <person name="Tunlid A."/>
            <person name="Henrissat B."/>
            <person name="Grigoriev I.V."/>
            <person name="Hibbett D.S."/>
            <person name="Martin F."/>
        </authorList>
    </citation>
    <scope>NUCLEOTIDE SEQUENCE [LARGE SCALE GENOMIC DNA]</scope>
    <source>
        <strain evidence="2">MUT 4182</strain>
    </source>
</reference>
<reference evidence="1 2" key="1">
    <citation type="submission" date="2014-04" db="EMBL/GenBank/DDBJ databases">
        <authorList>
            <consortium name="DOE Joint Genome Institute"/>
            <person name="Kuo A."/>
            <person name="Girlanda M."/>
            <person name="Perotto S."/>
            <person name="Kohler A."/>
            <person name="Nagy L.G."/>
            <person name="Floudas D."/>
            <person name="Copeland A."/>
            <person name="Barry K.W."/>
            <person name="Cichocki N."/>
            <person name="Veneault-Fourrey C."/>
            <person name="LaButti K."/>
            <person name="Lindquist E.A."/>
            <person name="Lipzen A."/>
            <person name="Lundell T."/>
            <person name="Morin E."/>
            <person name="Murat C."/>
            <person name="Sun H."/>
            <person name="Tunlid A."/>
            <person name="Henrissat B."/>
            <person name="Grigoriev I.V."/>
            <person name="Hibbett D.S."/>
            <person name="Martin F."/>
            <person name="Nordberg H.P."/>
            <person name="Cantor M.N."/>
            <person name="Hua S.X."/>
        </authorList>
    </citation>
    <scope>NUCLEOTIDE SEQUENCE [LARGE SCALE GENOMIC DNA]</scope>
    <source>
        <strain evidence="1 2">MUT 4182</strain>
    </source>
</reference>
<feature type="non-terminal residue" evidence="1">
    <location>
        <position position="1"/>
    </location>
</feature>
<dbReference type="Proteomes" id="UP000054248">
    <property type="component" value="Unassembled WGS sequence"/>
</dbReference>
<feature type="non-terminal residue" evidence="1">
    <location>
        <position position="80"/>
    </location>
</feature>
<sequence>VLMKNQRAFGLDGRLGEYHAKVRINLRQDAKEVSLAPYSASPAKRETIDQQMDSWISLGVIEPSESPWGFPVLIVYRNGK</sequence>
<dbReference type="HOGENOM" id="CLU_165193_1_0_1"/>
<keyword evidence="2" id="KW-1185">Reference proteome</keyword>
<dbReference type="STRING" id="1051891.A0A0C3LM76"/>
<dbReference type="EMBL" id="KN823109">
    <property type="protein sequence ID" value="KIO22427.1"/>
    <property type="molecule type" value="Genomic_DNA"/>
</dbReference>
<dbReference type="AlphaFoldDB" id="A0A0C3LM76"/>
<evidence type="ECO:0008006" key="3">
    <source>
        <dbReference type="Google" id="ProtNLM"/>
    </source>
</evidence>
<gene>
    <name evidence="1" type="ORF">M407DRAFT_54345</name>
</gene>
<proteinExistence type="predicted"/>
<name>A0A0C3LM76_9AGAM</name>